<feature type="domain" description="VOC" evidence="1">
    <location>
        <begin position="2"/>
        <end position="124"/>
    </location>
</feature>
<dbReference type="RefSeq" id="WP_025355388.1">
    <property type="nucleotide sequence ID" value="NZ_CP007155.1"/>
</dbReference>
<dbReference type="Proteomes" id="UP000019225">
    <property type="component" value="Chromosome"/>
</dbReference>
<dbReference type="PROSITE" id="PS51819">
    <property type="entry name" value="VOC"/>
    <property type="match status" value="1"/>
</dbReference>
<evidence type="ECO:0000259" key="1">
    <source>
        <dbReference type="PROSITE" id="PS51819"/>
    </source>
</evidence>
<dbReference type="InterPro" id="IPR029068">
    <property type="entry name" value="Glyas_Bleomycin-R_OHBP_Dase"/>
</dbReference>
<dbReference type="AlphaFoldDB" id="W5WAI3"/>
<dbReference type="HOGENOM" id="CLU_046006_21_0_11"/>
<proteinExistence type="predicted"/>
<name>W5WAI3_9PSEU</name>
<reference evidence="2 3" key="1">
    <citation type="journal article" date="2014" name="BMC Genomics">
        <title>Complete genome sequence of producer of the glycopeptide antibiotic Aculeximycin Kutzneria albida DSM 43870T, a representative of minor genus of Pseudonocardiaceae.</title>
        <authorList>
            <person name="Rebets Y."/>
            <person name="Tokovenko B."/>
            <person name="Lushchyk I."/>
            <person name="Ruckert C."/>
            <person name="Zaburannyi N."/>
            <person name="Bechthold A."/>
            <person name="Kalinowski J."/>
            <person name="Luzhetskyy A."/>
        </authorList>
    </citation>
    <scope>NUCLEOTIDE SEQUENCE [LARGE SCALE GENOMIC DNA]</scope>
    <source>
        <strain evidence="2">DSM 43870</strain>
    </source>
</reference>
<dbReference type="PANTHER" id="PTHR36503">
    <property type="entry name" value="BLR2520 PROTEIN"/>
    <property type="match status" value="1"/>
</dbReference>
<dbReference type="InterPro" id="IPR004360">
    <property type="entry name" value="Glyas_Fos-R_dOase_dom"/>
</dbReference>
<dbReference type="eggNOG" id="COG3607">
    <property type="taxonomic scope" value="Bacteria"/>
</dbReference>
<evidence type="ECO:0000313" key="3">
    <source>
        <dbReference type="Proteomes" id="UP000019225"/>
    </source>
</evidence>
<dbReference type="EMBL" id="CP007155">
    <property type="protein sequence ID" value="AHH95194.1"/>
    <property type="molecule type" value="Genomic_DNA"/>
</dbReference>
<dbReference type="PANTHER" id="PTHR36503:SF2">
    <property type="entry name" value="BLR2408 PROTEIN"/>
    <property type="match status" value="1"/>
</dbReference>
<dbReference type="InterPro" id="IPR037523">
    <property type="entry name" value="VOC_core"/>
</dbReference>
<dbReference type="OrthoDB" id="4265398at2"/>
<dbReference type="STRING" id="1449976.KALB_1823"/>
<protein>
    <recommendedName>
        <fullName evidence="1">VOC domain-containing protein</fullName>
    </recommendedName>
</protein>
<keyword evidence="3" id="KW-1185">Reference proteome</keyword>
<dbReference type="KEGG" id="kal:KALB_1823"/>
<dbReference type="Pfam" id="PF00903">
    <property type="entry name" value="Glyoxalase"/>
    <property type="match status" value="1"/>
</dbReference>
<dbReference type="CDD" id="cd09012">
    <property type="entry name" value="VOC_like"/>
    <property type="match status" value="1"/>
</dbReference>
<accession>W5WAI3</accession>
<evidence type="ECO:0000313" key="2">
    <source>
        <dbReference type="EMBL" id="AHH95194.1"/>
    </source>
</evidence>
<organism evidence="2 3">
    <name type="scientific">Kutzneria albida DSM 43870</name>
    <dbReference type="NCBI Taxonomy" id="1449976"/>
    <lineage>
        <taxon>Bacteria</taxon>
        <taxon>Bacillati</taxon>
        <taxon>Actinomycetota</taxon>
        <taxon>Actinomycetes</taxon>
        <taxon>Pseudonocardiales</taxon>
        <taxon>Pseudonocardiaceae</taxon>
        <taxon>Kutzneria</taxon>
    </lineage>
</organism>
<gene>
    <name evidence="2" type="ORF">KALB_1823</name>
</gene>
<dbReference type="Gene3D" id="3.10.180.10">
    <property type="entry name" value="2,3-Dihydroxybiphenyl 1,2-Dioxygenase, domain 1"/>
    <property type="match status" value="1"/>
</dbReference>
<dbReference type="SUPFAM" id="SSF54593">
    <property type="entry name" value="Glyoxalase/Bleomycin resistance protein/Dihydroxybiphenyl dioxygenase"/>
    <property type="match status" value="1"/>
</dbReference>
<sequence>MRMIFVNLPVRDLAASKEFFTGLGFGFNEDYCDDSAACMVVEDNVFVMLLAEQRFSEFAPGEVADPDSTEVLLCLSCASRQEVDDLAERAAASGGRVTRTLEQGPMYGRSFTDLDGHCWELMSMTPPGPLDTV</sequence>